<evidence type="ECO:0000256" key="1">
    <source>
        <dbReference type="SAM" id="MobiDB-lite"/>
    </source>
</evidence>
<proteinExistence type="predicted"/>
<dbReference type="Proteomes" id="UP000070549">
    <property type="component" value="Unassembled WGS sequence"/>
</dbReference>
<protein>
    <submittedName>
        <fullName evidence="2">Uncharacterized protein</fullName>
    </submittedName>
</protein>
<accession>A0A133VH23</accession>
<comment type="caution">
    <text evidence="2">The sequence shown here is derived from an EMBL/GenBank/DDBJ whole genome shotgun (WGS) entry which is preliminary data.</text>
</comment>
<sequence length="97" mass="11599">MKPEEYVEQFSKILDLVSEEDWSQDVDKTRVSLTILQELAKDRRMRTMREEREKTKVEPATEKQKQYMDDLGIVYDENITKEKASKEIESALEENRK</sequence>
<dbReference type="AlphaFoldDB" id="A0A133VH23"/>
<dbReference type="EMBL" id="LHYC01000003">
    <property type="protein sequence ID" value="KXB05741.1"/>
    <property type="molecule type" value="Genomic_DNA"/>
</dbReference>
<name>A0A133VH23_9EURY</name>
<feature type="region of interest" description="Disordered" evidence="1">
    <location>
        <begin position="46"/>
        <end position="69"/>
    </location>
</feature>
<evidence type="ECO:0000313" key="3">
    <source>
        <dbReference type="Proteomes" id="UP000070549"/>
    </source>
</evidence>
<organism evidence="2 3">
    <name type="scientific">candidate division MSBL1 archaeon SCGC-AAA382A03</name>
    <dbReference type="NCBI Taxonomy" id="1698278"/>
    <lineage>
        <taxon>Archaea</taxon>
        <taxon>Methanobacteriati</taxon>
        <taxon>Methanobacteriota</taxon>
        <taxon>candidate division MSBL1</taxon>
    </lineage>
</organism>
<gene>
    <name evidence="2" type="ORF">AKJ49_00195</name>
</gene>
<feature type="compositionally biased region" description="Basic and acidic residues" evidence="1">
    <location>
        <begin position="46"/>
        <end position="68"/>
    </location>
</feature>
<evidence type="ECO:0000313" key="2">
    <source>
        <dbReference type="EMBL" id="KXB05741.1"/>
    </source>
</evidence>
<keyword evidence="3" id="KW-1185">Reference proteome</keyword>
<reference evidence="2 3" key="1">
    <citation type="journal article" date="2016" name="Sci. Rep.">
        <title>Metabolic traits of an uncultured archaeal lineage -MSBL1- from brine pools of the Red Sea.</title>
        <authorList>
            <person name="Mwirichia R."/>
            <person name="Alam I."/>
            <person name="Rashid M."/>
            <person name="Vinu M."/>
            <person name="Ba-Alawi W."/>
            <person name="Anthony Kamau A."/>
            <person name="Kamanda Ngugi D."/>
            <person name="Goker M."/>
            <person name="Klenk H.P."/>
            <person name="Bajic V."/>
            <person name="Stingl U."/>
        </authorList>
    </citation>
    <scope>NUCLEOTIDE SEQUENCE [LARGE SCALE GENOMIC DNA]</scope>
    <source>
        <strain evidence="2">SCGC-AAA382A03</strain>
    </source>
</reference>